<protein>
    <submittedName>
        <fullName evidence="1">Uncharacterized protein</fullName>
    </submittedName>
</protein>
<proteinExistence type="predicted"/>
<reference evidence="1" key="1">
    <citation type="submission" date="2014-09" db="EMBL/GenBank/DDBJ databases">
        <authorList>
            <person name="Magalhaes I.L.F."/>
            <person name="Oliveira U."/>
            <person name="Santos F.R."/>
            <person name="Vidigal T.H.D.A."/>
            <person name="Brescovit A.D."/>
            <person name="Santos A.J."/>
        </authorList>
    </citation>
    <scope>NUCLEOTIDE SEQUENCE</scope>
    <source>
        <tissue evidence="1">Shoot tissue taken approximately 20 cm above the soil surface</tissue>
    </source>
</reference>
<evidence type="ECO:0000313" key="1">
    <source>
        <dbReference type="EMBL" id="JAD73454.1"/>
    </source>
</evidence>
<dbReference type="AlphaFoldDB" id="A0A0A9CAV0"/>
<dbReference type="EMBL" id="GBRH01224441">
    <property type="protein sequence ID" value="JAD73454.1"/>
    <property type="molecule type" value="Transcribed_RNA"/>
</dbReference>
<sequence>MCGCKMPLIFSCLFSSCFPLLRFM</sequence>
<organism evidence="1">
    <name type="scientific">Arundo donax</name>
    <name type="common">Giant reed</name>
    <name type="synonym">Donax arundinaceus</name>
    <dbReference type="NCBI Taxonomy" id="35708"/>
    <lineage>
        <taxon>Eukaryota</taxon>
        <taxon>Viridiplantae</taxon>
        <taxon>Streptophyta</taxon>
        <taxon>Embryophyta</taxon>
        <taxon>Tracheophyta</taxon>
        <taxon>Spermatophyta</taxon>
        <taxon>Magnoliopsida</taxon>
        <taxon>Liliopsida</taxon>
        <taxon>Poales</taxon>
        <taxon>Poaceae</taxon>
        <taxon>PACMAD clade</taxon>
        <taxon>Arundinoideae</taxon>
        <taxon>Arundineae</taxon>
        <taxon>Arundo</taxon>
    </lineage>
</organism>
<accession>A0A0A9CAV0</accession>
<reference evidence="1" key="2">
    <citation type="journal article" date="2015" name="Data Brief">
        <title>Shoot transcriptome of the giant reed, Arundo donax.</title>
        <authorList>
            <person name="Barrero R.A."/>
            <person name="Guerrero F.D."/>
            <person name="Moolhuijzen P."/>
            <person name="Goolsby J.A."/>
            <person name="Tidwell J."/>
            <person name="Bellgard S.E."/>
            <person name="Bellgard M.I."/>
        </authorList>
    </citation>
    <scope>NUCLEOTIDE SEQUENCE</scope>
    <source>
        <tissue evidence="1">Shoot tissue taken approximately 20 cm above the soil surface</tissue>
    </source>
</reference>
<name>A0A0A9CAV0_ARUDO</name>
<dbReference type="PROSITE" id="PS51257">
    <property type="entry name" value="PROKAR_LIPOPROTEIN"/>
    <property type="match status" value="1"/>
</dbReference>